<dbReference type="OrthoDB" id="531938at2759"/>
<evidence type="ECO:0000256" key="1">
    <source>
        <dbReference type="SAM" id="MobiDB-lite"/>
    </source>
</evidence>
<dbReference type="Proteomes" id="UP000613740">
    <property type="component" value="Unassembled WGS sequence"/>
</dbReference>
<sequence length="448" mass="47689">MPDFQVKVRPASKVEPTPPLRHPIWSNCTLPVVLLSDYPYNMKSFMVRVVSDVDSMLRVKGLVPDRKATLVLATPSGLALEAWHSGLLAPYSRRPLISLAELGRRYAEGQPAEWSGEGTRIHCFAQVVVCKLNQNEGRPPTEAAAAIYADMEPAVPRDPLGLGAAAAAAAGASSPDEVLKVVIEERTGMGWRTIRNVAEILKACEQLNAQGFSGGPFKKIVCKALPRAYPDATRPAAAPGSVPSGDPGLAALRTQVGAVRAAHLYVAVTGSSGATAFFMEPNKASGFLEIRPCGWGSTYSDKANNDVDAMENQLRRGDDAVRFFAYNVEDPAQCSPPDYGTTLSRATQAGPLPQHGHPLQPRNPPRYSPEQLLARDQHLTLRTAPLMAMIKHAAGLLADKSAYQQAGTAGRTHGYGVAEGLLLAPAGKPQAELAKLVAGASADQLIRA</sequence>
<dbReference type="GO" id="GO:0016757">
    <property type="term" value="F:glycosyltransferase activity"/>
    <property type="evidence" value="ECO:0007669"/>
    <property type="project" value="InterPro"/>
</dbReference>
<dbReference type="InterPro" id="IPR007657">
    <property type="entry name" value="Glycosyltransferase_61"/>
</dbReference>
<gene>
    <name evidence="2" type="ORF">HYH02_000699</name>
</gene>
<feature type="region of interest" description="Disordered" evidence="1">
    <location>
        <begin position="335"/>
        <end position="365"/>
    </location>
</feature>
<dbReference type="AlphaFoldDB" id="A0A836BD51"/>
<evidence type="ECO:0000313" key="2">
    <source>
        <dbReference type="EMBL" id="KAG2454868.1"/>
    </source>
</evidence>
<reference evidence="2" key="1">
    <citation type="journal article" date="2020" name="bioRxiv">
        <title>Comparative genomics of Chlamydomonas.</title>
        <authorList>
            <person name="Craig R.J."/>
            <person name="Hasan A.R."/>
            <person name="Ness R.W."/>
            <person name="Keightley P.D."/>
        </authorList>
    </citation>
    <scope>NUCLEOTIDE SEQUENCE</scope>
    <source>
        <strain evidence="2">CCAP 11/173</strain>
    </source>
</reference>
<dbReference type="PANTHER" id="PTHR20961:SF124">
    <property type="entry name" value="GLYCOSYLTRANSFERASE"/>
    <property type="match status" value="1"/>
</dbReference>
<keyword evidence="3" id="KW-1185">Reference proteome</keyword>
<organism evidence="2 3">
    <name type="scientific">Chlamydomonas schloesseri</name>
    <dbReference type="NCBI Taxonomy" id="2026947"/>
    <lineage>
        <taxon>Eukaryota</taxon>
        <taxon>Viridiplantae</taxon>
        <taxon>Chlorophyta</taxon>
        <taxon>core chlorophytes</taxon>
        <taxon>Chlorophyceae</taxon>
        <taxon>CS clade</taxon>
        <taxon>Chlamydomonadales</taxon>
        <taxon>Chlamydomonadaceae</taxon>
        <taxon>Chlamydomonas</taxon>
    </lineage>
</organism>
<accession>A0A836BD51</accession>
<comment type="caution">
    <text evidence="2">The sequence shown here is derived from an EMBL/GenBank/DDBJ whole genome shotgun (WGS) entry which is preliminary data.</text>
</comment>
<name>A0A836BD51_9CHLO</name>
<evidence type="ECO:0000313" key="3">
    <source>
        <dbReference type="Proteomes" id="UP000613740"/>
    </source>
</evidence>
<protein>
    <submittedName>
        <fullName evidence="2">Uncharacterized protein</fullName>
    </submittedName>
</protein>
<proteinExistence type="predicted"/>
<dbReference type="PANTHER" id="PTHR20961">
    <property type="entry name" value="GLYCOSYLTRANSFERASE"/>
    <property type="match status" value="1"/>
</dbReference>
<dbReference type="EMBL" id="JAEHOD010000001">
    <property type="protein sequence ID" value="KAG2454868.1"/>
    <property type="molecule type" value="Genomic_DNA"/>
</dbReference>